<dbReference type="EMBL" id="CP033893">
    <property type="protein sequence ID" value="QDL35228.1"/>
    <property type="molecule type" value="Genomic_DNA"/>
</dbReference>
<dbReference type="EC" id="4.2.1.8" evidence="7"/>
<reference evidence="13 14" key="1">
    <citation type="submission" date="2018-11" db="EMBL/GenBank/DDBJ databases">
        <title>The first complete genome of Serratia liquefaciens isolated from metalophyte plant revel distinctness adaptive mechanisms in an extreme habitat.</title>
        <authorList>
            <person name="Caneschi W.L."/>
            <person name="Sanchez A.B."/>
            <person name="Felestrino E.B."/>
            <person name="Assis R.A.B."/>
            <person name="Lemes C.G.C."/>
            <person name="Cordeiro I.F."/>
            <person name="Fonseca N.P."/>
            <person name="Villa M."/>
            <person name="Vieira I.T."/>
            <person name="Moraes L.A."/>
            <person name="Kamino L.H.Y."/>
            <person name="do Carmo F."/>
            <person name="Garcia C.M."/>
            <person name="Almeida N.F."/>
            <person name="Silva R.S."/>
            <person name="Ferro J.A."/>
            <person name="Ferro M.I.T."/>
            <person name="Varani A.M."/>
            <person name="Ferreira R.M."/>
            <person name="dos Santos V.L."/>
            <person name="Silva U.C."/>
            <person name="Setubal J.C."/>
            <person name="Moreira L.M."/>
        </authorList>
    </citation>
    <scope>NUCLEOTIDE SEQUENCE [LARGE SCALE GENOMIC DNA]</scope>
    <source>
        <strain evidence="13 14">FG3</strain>
    </source>
</reference>
<dbReference type="GO" id="GO:0008927">
    <property type="term" value="F:mannonate dehydratase activity"/>
    <property type="evidence" value="ECO:0007669"/>
    <property type="project" value="UniProtKB-EC"/>
</dbReference>
<dbReference type="InterPro" id="IPR004628">
    <property type="entry name" value="Man_deHydtase"/>
</dbReference>
<evidence type="ECO:0000256" key="6">
    <source>
        <dbReference type="ARBA" id="ARBA00007389"/>
    </source>
</evidence>
<dbReference type="SUPFAM" id="SSF51658">
    <property type="entry name" value="Xylose isomerase-like"/>
    <property type="match status" value="1"/>
</dbReference>
<keyword evidence="9" id="KW-0408">Iron</keyword>
<comment type="pathway">
    <text evidence="5">Carbohydrate metabolism; pentose and glucuronate interconversion.</text>
</comment>
<evidence type="ECO:0000313" key="14">
    <source>
        <dbReference type="Proteomes" id="UP000317572"/>
    </source>
</evidence>
<evidence type="ECO:0000256" key="8">
    <source>
        <dbReference type="ARBA" id="ARBA00016339"/>
    </source>
</evidence>
<dbReference type="InterPro" id="IPR036237">
    <property type="entry name" value="Xyl_isomerase-like_sf"/>
</dbReference>
<keyword evidence="11" id="KW-0456">Lyase</keyword>
<evidence type="ECO:0000313" key="13">
    <source>
        <dbReference type="EMBL" id="QDL35228.1"/>
    </source>
</evidence>
<comment type="function">
    <text evidence="4">Catalyzes the dehydration of D-mannonate.</text>
</comment>
<dbReference type="Pfam" id="PF03786">
    <property type="entry name" value="UxuA"/>
    <property type="match status" value="2"/>
</dbReference>
<dbReference type="PANTHER" id="PTHR30387:SF2">
    <property type="entry name" value="MANNONATE DEHYDRATASE"/>
    <property type="match status" value="1"/>
</dbReference>
<protein>
    <recommendedName>
        <fullName evidence="8">Mannonate dehydratase</fullName>
        <ecNumber evidence="7">4.2.1.8</ecNumber>
    </recommendedName>
    <alternativeName>
        <fullName evidence="12">D-mannonate hydro-lyase</fullName>
    </alternativeName>
</protein>
<dbReference type="PANTHER" id="PTHR30387">
    <property type="entry name" value="MANNONATE DEHYDRATASE"/>
    <property type="match status" value="1"/>
</dbReference>
<dbReference type="STRING" id="614.XJ20_02080"/>
<comment type="similarity">
    <text evidence="6">Belongs to the mannonate dehydratase family.</text>
</comment>
<evidence type="ECO:0000256" key="3">
    <source>
        <dbReference type="ARBA" id="ARBA00001954"/>
    </source>
</evidence>
<evidence type="ECO:0000256" key="7">
    <source>
        <dbReference type="ARBA" id="ARBA00012927"/>
    </source>
</evidence>
<evidence type="ECO:0000256" key="10">
    <source>
        <dbReference type="ARBA" id="ARBA00023211"/>
    </source>
</evidence>
<dbReference type="RefSeq" id="WP_142816477.1">
    <property type="nucleotide sequence ID" value="NZ_CP033893.1"/>
</dbReference>
<gene>
    <name evidence="13" type="ORF">EGO53_27190</name>
</gene>
<dbReference type="AlphaFoldDB" id="A0A515D489"/>
<evidence type="ECO:0000256" key="11">
    <source>
        <dbReference type="ARBA" id="ARBA00023239"/>
    </source>
</evidence>
<dbReference type="UniPathway" id="UPA00246"/>
<evidence type="ECO:0000256" key="2">
    <source>
        <dbReference type="ARBA" id="ARBA00001936"/>
    </source>
</evidence>
<dbReference type="Proteomes" id="UP000317572">
    <property type="component" value="Chromosome"/>
</dbReference>
<evidence type="ECO:0000256" key="1">
    <source>
        <dbReference type="ARBA" id="ARBA00001794"/>
    </source>
</evidence>
<name>A0A515D489_SERLI</name>
<dbReference type="GO" id="GO:0042840">
    <property type="term" value="P:D-glucuronate catabolic process"/>
    <property type="evidence" value="ECO:0007669"/>
    <property type="project" value="TreeGrafter"/>
</dbReference>
<comment type="cofactor">
    <cofactor evidence="3">
        <name>Fe(2+)</name>
        <dbReference type="ChEBI" id="CHEBI:29033"/>
    </cofactor>
</comment>
<organism evidence="13 14">
    <name type="scientific">Serratia liquefaciens</name>
    <dbReference type="NCBI Taxonomy" id="614"/>
    <lineage>
        <taxon>Bacteria</taxon>
        <taxon>Pseudomonadati</taxon>
        <taxon>Pseudomonadota</taxon>
        <taxon>Gammaproteobacteria</taxon>
        <taxon>Enterobacterales</taxon>
        <taxon>Yersiniaceae</taxon>
        <taxon>Serratia</taxon>
    </lineage>
</organism>
<evidence type="ECO:0000256" key="4">
    <source>
        <dbReference type="ARBA" id="ARBA00002713"/>
    </source>
</evidence>
<sequence length="353" mass="39800">MKLGFGLYKHMLDDEHFAFARQCGATHVVVHMVDYFHRNDRFSRSNQPVGDTQGWGTAQAEIWSTEDLLDIRARMEKFGLTFFAIENFDPSHWDDILFDGPKKNQQIETVKQIIRNVGAAGIPVFGYNFSLAGVAGRIEENKARGGAKTVGLNGANEQTESPLPASMAWNMVVDEDATGLREVTTKEQLWQRLEWFLAQIVPVAEEAGVRLAAHPDDPPLEFVRGQPRLVNQPHLYQKLLNLQPSHANALEFCLGTIAEMSAGDVYQAVEQYAQQDAIAYIHFRNVKGKVPYYHETFIDEGDIDMPKVLRVLKECKFDGVLIPDHSPQMSFEAPWHSGMAYAMGYMKALMQVI</sequence>
<dbReference type="GO" id="GO:0008198">
    <property type="term" value="F:ferrous iron binding"/>
    <property type="evidence" value="ECO:0007669"/>
    <property type="project" value="TreeGrafter"/>
</dbReference>
<dbReference type="GO" id="GO:0030145">
    <property type="term" value="F:manganese ion binding"/>
    <property type="evidence" value="ECO:0007669"/>
    <property type="project" value="TreeGrafter"/>
</dbReference>
<accession>A0A515D489</accession>
<evidence type="ECO:0000256" key="9">
    <source>
        <dbReference type="ARBA" id="ARBA00023004"/>
    </source>
</evidence>
<comment type="cofactor">
    <cofactor evidence="2">
        <name>Mn(2+)</name>
        <dbReference type="ChEBI" id="CHEBI:29035"/>
    </cofactor>
</comment>
<dbReference type="Gene3D" id="3.20.20.150">
    <property type="entry name" value="Divalent-metal-dependent TIM barrel enzymes"/>
    <property type="match status" value="1"/>
</dbReference>
<comment type="catalytic activity">
    <reaction evidence="1">
        <text>D-mannonate = 2-dehydro-3-deoxy-D-gluconate + H2O</text>
        <dbReference type="Rhea" id="RHEA:20097"/>
        <dbReference type="ChEBI" id="CHEBI:15377"/>
        <dbReference type="ChEBI" id="CHEBI:17767"/>
        <dbReference type="ChEBI" id="CHEBI:57990"/>
        <dbReference type="EC" id="4.2.1.8"/>
    </reaction>
</comment>
<evidence type="ECO:0000256" key="5">
    <source>
        <dbReference type="ARBA" id="ARBA00004892"/>
    </source>
</evidence>
<keyword evidence="10" id="KW-0464">Manganese</keyword>
<evidence type="ECO:0000256" key="12">
    <source>
        <dbReference type="ARBA" id="ARBA00033474"/>
    </source>
</evidence>
<proteinExistence type="inferred from homology"/>